<comment type="caution">
    <text evidence="1">The sequence shown here is derived from an EMBL/GenBank/DDBJ whole genome shotgun (WGS) entry which is preliminary data.</text>
</comment>
<accession>A0A2V3ZRQ8</accession>
<keyword evidence="2" id="KW-1185">Reference proteome</keyword>
<name>A0A2V3ZRQ8_9BACT</name>
<reference evidence="1 2" key="1">
    <citation type="submission" date="2018-05" db="EMBL/GenBank/DDBJ databases">
        <title>Marinifilum breve JC075T sp. nov., a marine bacterium isolated from Yongle Blue Hole in the South China Sea.</title>
        <authorList>
            <person name="Fu T."/>
        </authorList>
    </citation>
    <scope>NUCLEOTIDE SEQUENCE [LARGE SCALE GENOMIC DNA]</scope>
    <source>
        <strain evidence="1 2">JC075</strain>
    </source>
</reference>
<dbReference type="Proteomes" id="UP000248079">
    <property type="component" value="Unassembled WGS sequence"/>
</dbReference>
<sequence>MYVDKSDNEYSIHQLDEVDLKIIFEAVSSELNQLSFSDKNDHLERKQRIVRIKKSIKNELHDI</sequence>
<evidence type="ECO:0000313" key="1">
    <source>
        <dbReference type="EMBL" id="PXX96881.1"/>
    </source>
</evidence>
<gene>
    <name evidence="1" type="ORF">DF185_19775</name>
</gene>
<proteinExistence type="predicted"/>
<dbReference type="AlphaFoldDB" id="A0A2V3ZRQ8"/>
<protein>
    <submittedName>
        <fullName evidence="1">Uncharacterized protein</fullName>
    </submittedName>
</protein>
<evidence type="ECO:0000313" key="2">
    <source>
        <dbReference type="Proteomes" id="UP000248079"/>
    </source>
</evidence>
<dbReference type="RefSeq" id="WP_110362896.1">
    <property type="nucleotide sequence ID" value="NZ_QFLI01000011.1"/>
</dbReference>
<dbReference type="EMBL" id="QFLI01000011">
    <property type="protein sequence ID" value="PXX96881.1"/>
    <property type="molecule type" value="Genomic_DNA"/>
</dbReference>
<organism evidence="1 2">
    <name type="scientific">Marinifilum breve</name>
    <dbReference type="NCBI Taxonomy" id="2184082"/>
    <lineage>
        <taxon>Bacteria</taxon>
        <taxon>Pseudomonadati</taxon>
        <taxon>Bacteroidota</taxon>
        <taxon>Bacteroidia</taxon>
        <taxon>Marinilabiliales</taxon>
        <taxon>Marinifilaceae</taxon>
    </lineage>
</organism>